<protein>
    <submittedName>
        <fullName evidence="1">Uncharacterized protein</fullName>
    </submittedName>
</protein>
<proteinExistence type="predicted"/>
<name>A0ABQ7QBL9_PLUXY</name>
<evidence type="ECO:0000313" key="1">
    <source>
        <dbReference type="EMBL" id="KAG7302175.1"/>
    </source>
</evidence>
<sequence length="302" mass="36049">MADVQAKYPNKTNPPYWNHANVEYPVNKINETNVSSESFCHQWKPPFEVIKEPHNLYPEVRDYSRNYEVTRNLDQSETSVDYRFKLPDTDRFNKRTSCHEQHYVYPTSKRPQVEPSWHKELPPLDTTHEGHQVLLDPYLSTSRLHHRPFTADQLRRPSNSRDTVTYYTFDETPWTRTPKPTAGDWWMPRRVPQSVYDREKFKQGFREYRTHNKLFFVPGTFRTETRDNYTKPDRNIHNFEDDVQNYYQQRTSNLPTNISIENLVINNYCTEAGHLGSGRKICTALDQYIEKNKRLDPAKNKK</sequence>
<dbReference type="EMBL" id="JAHIBW010000018">
    <property type="protein sequence ID" value="KAG7302175.1"/>
    <property type="molecule type" value="Genomic_DNA"/>
</dbReference>
<gene>
    <name evidence="1" type="ORF">JYU34_013647</name>
</gene>
<keyword evidence="2" id="KW-1185">Reference proteome</keyword>
<comment type="caution">
    <text evidence="1">The sequence shown here is derived from an EMBL/GenBank/DDBJ whole genome shotgun (WGS) entry which is preliminary data.</text>
</comment>
<dbReference type="Proteomes" id="UP000823941">
    <property type="component" value="Chromosome 18"/>
</dbReference>
<organism evidence="1 2">
    <name type="scientific">Plutella xylostella</name>
    <name type="common">Diamondback moth</name>
    <name type="synonym">Plutella maculipennis</name>
    <dbReference type="NCBI Taxonomy" id="51655"/>
    <lineage>
        <taxon>Eukaryota</taxon>
        <taxon>Metazoa</taxon>
        <taxon>Ecdysozoa</taxon>
        <taxon>Arthropoda</taxon>
        <taxon>Hexapoda</taxon>
        <taxon>Insecta</taxon>
        <taxon>Pterygota</taxon>
        <taxon>Neoptera</taxon>
        <taxon>Endopterygota</taxon>
        <taxon>Lepidoptera</taxon>
        <taxon>Glossata</taxon>
        <taxon>Ditrysia</taxon>
        <taxon>Yponomeutoidea</taxon>
        <taxon>Plutellidae</taxon>
        <taxon>Plutella</taxon>
    </lineage>
</organism>
<accession>A0ABQ7QBL9</accession>
<reference evidence="1 2" key="1">
    <citation type="submission" date="2021-06" db="EMBL/GenBank/DDBJ databases">
        <title>A haploid diamondback moth (Plutella xylostella L.) genome assembly resolves 31 chromosomes and identifies a diamide resistance mutation.</title>
        <authorList>
            <person name="Ward C.M."/>
            <person name="Perry K.D."/>
            <person name="Baker G."/>
            <person name="Powis K."/>
            <person name="Heckel D.G."/>
            <person name="Baxter S.W."/>
        </authorList>
    </citation>
    <scope>NUCLEOTIDE SEQUENCE [LARGE SCALE GENOMIC DNA]</scope>
    <source>
        <strain evidence="1 2">LV</strain>
        <tissue evidence="1">Single pupa</tissue>
    </source>
</reference>
<evidence type="ECO:0000313" key="2">
    <source>
        <dbReference type="Proteomes" id="UP000823941"/>
    </source>
</evidence>